<comment type="caution">
    <text evidence="2">The sequence shown here is derived from an EMBL/GenBank/DDBJ whole genome shotgun (WGS) entry which is preliminary data.</text>
</comment>
<feature type="transmembrane region" description="Helical" evidence="1">
    <location>
        <begin position="52"/>
        <end position="85"/>
    </location>
</feature>
<keyword evidence="1" id="KW-1133">Transmembrane helix</keyword>
<keyword evidence="1" id="KW-0472">Membrane</keyword>
<dbReference type="EMBL" id="JACIGK010000047">
    <property type="protein sequence ID" value="MBB4268072.1"/>
    <property type="molecule type" value="Genomic_DNA"/>
</dbReference>
<keyword evidence="3" id="KW-1185">Reference proteome</keyword>
<proteinExistence type="predicted"/>
<evidence type="ECO:0000256" key="1">
    <source>
        <dbReference type="SAM" id="Phobius"/>
    </source>
</evidence>
<sequence>MARSSQAAQDYRLHERLTEAYMADRIRIQVNFEHLNRAGSPVFDPWENVLPLIALILASVLVMVFDLVAGTIALVGAMFAYAFLVRPWVAQRVRQRTIENMLKNAHNWQVIWSMGGVVVTLSENPRIGVVAPAGNWRAFARQFQSGSELGPGLGGRGSATPGDSGV</sequence>
<accession>A0A7W6RGK6</accession>
<name>A0A7W6RGK6_9PROT</name>
<gene>
    <name evidence="2" type="ORF">GGD89_003726</name>
</gene>
<reference evidence="2 3" key="1">
    <citation type="submission" date="2020-08" db="EMBL/GenBank/DDBJ databases">
        <title>Genome sequencing of Purple Non-Sulfur Bacteria from various extreme environments.</title>
        <authorList>
            <person name="Mayer M."/>
        </authorList>
    </citation>
    <scope>NUCLEOTIDE SEQUENCE [LARGE SCALE GENOMIC DNA]</scope>
    <source>
        <strain evidence="2 3">JA131</strain>
    </source>
</reference>
<dbReference type="RefSeq" id="WP_184048605.1">
    <property type="nucleotide sequence ID" value="NZ_JACIGK010000047.1"/>
</dbReference>
<evidence type="ECO:0000313" key="3">
    <source>
        <dbReference type="Proteomes" id="UP000554286"/>
    </source>
</evidence>
<dbReference type="AlphaFoldDB" id="A0A7W6RGK6"/>
<organism evidence="2 3">
    <name type="scientific">Roseospira visakhapatnamensis</name>
    <dbReference type="NCBI Taxonomy" id="390880"/>
    <lineage>
        <taxon>Bacteria</taxon>
        <taxon>Pseudomonadati</taxon>
        <taxon>Pseudomonadota</taxon>
        <taxon>Alphaproteobacteria</taxon>
        <taxon>Rhodospirillales</taxon>
        <taxon>Rhodospirillaceae</taxon>
        <taxon>Roseospira</taxon>
    </lineage>
</organism>
<evidence type="ECO:0000313" key="2">
    <source>
        <dbReference type="EMBL" id="MBB4268072.1"/>
    </source>
</evidence>
<dbReference type="Proteomes" id="UP000554286">
    <property type="component" value="Unassembled WGS sequence"/>
</dbReference>
<keyword evidence="1" id="KW-0812">Transmembrane</keyword>
<protein>
    <submittedName>
        <fullName evidence="2">Uncharacterized protein</fullName>
    </submittedName>
</protein>